<dbReference type="Proteomes" id="UP001293593">
    <property type="component" value="Unassembled WGS sequence"/>
</dbReference>
<protein>
    <recommendedName>
        <fullName evidence="7">BHLH domain-containing protein</fullName>
    </recommendedName>
</protein>
<dbReference type="GO" id="GO:0003700">
    <property type="term" value="F:DNA-binding transcription factor activity"/>
    <property type="evidence" value="ECO:0007669"/>
    <property type="project" value="InterPro"/>
</dbReference>
<evidence type="ECO:0000256" key="2">
    <source>
        <dbReference type="ARBA" id="ARBA00023015"/>
    </source>
</evidence>
<evidence type="ECO:0000256" key="3">
    <source>
        <dbReference type="ARBA" id="ARBA00023125"/>
    </source>
</evidence>
<dbReference type="InterPro" id="IPR036638">
    <property type="entry name" value="HLH_DNA-bd_sf"/>
</dbReference>
<sequence>MDHNFISPYSAADDTSSLEPMFSGVTLQSILSLHPSVFSDYAAANDLPSFAFLSDPSLSLNLPAESPQGFPTDEDLKADTSEKNPTIMPKSEPGLFEYPATSGTTSHSFDFFSGLCPPSFYDPSIFNPLPQLHSVESYPHKRPRFDSLISTPNTIPAPPQHSPDLATFGNSLLATTPPHNTKPASSSLDAPAGEKSSPVIPQSSLARQRRQKLSDKTRCLQKLMPWDKKMDQATLLEEAYKYVKFLQAQFNALQSMPSHSPFLSHCGSSHSQSSVQNGGVFGDLERLNRNQVLQVLVNSPVAQTRLCSQGFCVFSVEQLTLLSNTTGKRLILPPMMSDNASSKSFQ</sequence>
<feature type="compositionally biased region" description="Polar residues" evidence="6">
    <location>
        <begin position="168"/>
        <end position="188"/>
    </location>
</feature>
<keyword evidence="5" id="KW-0539">Nucleus</keyword>
<dbReference type="PANTHER" id="PTHR45914:SF24">
    <property type="entry name" value="BHLH DOMAIN-CONTAINING PROTEIN"/>
    <property type="match status" value="1"/>
</dbReference>
<feature type="region of interest" description="Disordered" evidence="6">
    <location>
        <begin position="63"/>
        <end position="95"/>
    </location>
</feature>
<dbReference type="PANTHER" id="PTHR45914">
    <property type="entry name" value="TRANSCRIPTION FACTOR HEC3-RELATED"/>
    <property type="match status" value="1"/>
</dbReference>
<feature type="domain" description="BHLH" evidence="7">
    <location>
        <begin position="197"/>
        <end position="246"/>
    </location>
</feature>
<dbReference type="SUPFAM" id="SSF47459">
    <property type="entry name" value="HLH, helix-loop-helix DNA-binding domain"/>
    <property type="match status" value="1"/>
</dbReference>
<evidence type="ECO:0000256" key="6">
    <source>
        <dbReference type="SAM" id="MobiDB-lite"/>
    </source>
</evidence>
<evidence type="ECO:0000313" key="9">
    <source>
        <dbReference type="Proteomes" id="UP001293593"/>
    </source>
</evidence>
<dbReference type="Gene3D" id="4.10.280.10">
    <property type="entry name" value="Helix-loop-helix DNA-binding domain"/>
    <property type="match status" value="1"/>
</dbReference>
<evidence type="ECO:0000256" key="5">
    <source>
        <dbReference type="ARBA" id="ARBA00023242"/>
    </source>
</evidence>
<dbReference type="GO" id="GO:0046983">
    <property type="term" value="F:protein dimerization activity"/>
    <property type="evidence" value="ECO:0007669"/>
    <property type="project" value="InterPro"/>
</dbReference>
<dbReference type="AlphaFoldDB" id="A0AAE1NBR5"/>
<keyword evidence="4" id="KW-0804">Transcription</keyword>
<comment type="subcellular location">
    <subcellularLocation>
        <location evidence="1">Nucleus</location>
    </subcellularLocation>
</comment>
<keyword evidence="3" id="KW-0238">DNA-binding</keyword>
<dbReference type="GO" id="GO:0005634">
    <property type="term" value="C:nucleus"/>
    <property type="evidence" value="ECO:0007669"/>
    <property type="project" value="UniProtKB-SubCell"/>
</dbReference>
<evidence type="ECO:0000313" key="8">
    <source>
        <dbReference type="EMBL" id="KAK4286229.1"/>
    </source>
</evidence>
<evidence type="ECO:0000256" key="4">
    <source>
        <dbReference type="ARBA" id="ARBA00023163"/>
    </source>
</evidence>
<dbReference type="GO" id="GO:0003677">
    <property type="term" value="F:DNA binding"/>
    <property type="evidence" value="ECO:0007669"/>
    <property type="project" value="UniProtKB-KW"/>
</dbReference>
<evidence type="ECO:0000259" key="7">
    <source>
        <dbReference type="PROSITE" id="PS50888"/>
    </source>
</evidence>
<dbReference type="SMART" id="SM00353">
    <property type="entry name" value="HLH"/>
    <property type="match status" value="1"/>
</dbReference>
<keyword evidence="2" id="KW-0805">Transcription regulation</keyword>
<organism evidence="8 9">
    <name type="scientific">Acacia crassicarpa</name>
    <name type="common">northern wattle</name>
    <dbReference type="NCBI Taxonomy" id="499986"/>
    <lineage>
        <taxon>Eukaryota</taxon>
        <taxon>Viridiplantae</taxon>
        <taxon>Streptophyta</taxon>
        <taxon>Embryophyta</taxon>
        <taxon>Tracheophyta</taxon>
        <taxon>Spermatophyta</taxon>
        <taxon>Magnoliopsida</taxon>
        <taxon>eudicotyledons</taxon>
        <taxon>Gunneridae</taxon>
        <taxon>Pentapetalae</taxon>
        <taxon>rosids</taxon>
        <taxon>fabids</taxon>
        <taxon>Fabales</taxon>
        <taxon>Fabaceae</taxon>
        <taxon>Caesalpinioideae</taxon>
        <taxon>mimosoid clade</taxon>
        <taxon>Acacieae</taxon>
        <taxon>Acacia</taxon>
    </lineage>
</organism>
<dbReference type="PROSITE" id="PS50888">
    <property type="entry name" value="BHLH"/>
    <property type="match status" value="1"/>
</dbReference>
<feature type="region of interest" description="Disordered" evidence="6">
    <location>
        <begin position="146"/>
        <end position="214"/>
    </location>
</feature>
<dbReference type="InterPro" id="IPR045843">
    <property type="entry name" value="IND-like"/>
</dbReference>
<gene>
    <name evidence="8" type="ORF">QN277_002815</name>
</gene>
<comment type="caution">
    <text evidence="8">The sequence shown here is derived from an EMBL/GenBank/DDBJ whole genome shotgun (WGS) entry which is preliminary data.</text>
</comment>
<proteinExistence type="predicted"/>
<evidence type="ECO:0000256" key="1">
    <source>
        <dbReference type="ARBA" id="ARBA00004123"/>
    </source>
</evidence>
<dbReference type="Pfam" id="PF00010">
    <property type="entry name" value="HLH"/>
    <property type="match status" value="1"/>
</dbReference>
<accession>A0AAE1NBR5</accession>
<name>A0AAE1NBR5_9FABA</name>
<dbReference type="InterPro" id="IPR011598">
    <property type="entry name" value="bHLH_dom"/>
</dbReference>
<reference evidence="8" key="1">
    <citation type="submission" date="2023-10" db="EMBL/GenBank/DDBJ databases">
        <title>Chromosome-level genome of the transformable northern wattle, Acacia crassicarpa.</title>
        <authorList>
            <person name="Massaro I."/>
            <person name="Sinha N.R."/>
            <person name="Poethig S."/>
            <person name="Leichty A.R."/>
        </authorList>
    </citation>
    <scope>NUCLEOTIDE SEQUENCE</scope>
    <source>
        <strain evidence="8">Acra3RX</strain>
        <tissue evidence="8">Leaf</tissue>
    </source>
</reference>
<dbReference type="EMBL" id="JAWXYG010000001">
    <property type="protein sequence ID" value="KAK4286229.1"/>
    <property type="molecule type" value="Genomic_DNA"/>
</dbReference>
<keyword evidence="9" id="KW-1185">Reference proteome</keyword>